<accession>A0A1F7H2L5</accession>
<organism evidence="6 7">
    <name type="scientific">Candidatus Roizmanbacteria bacterium RIFCSPHIGHO2_02_FULL_38_11</name>
    <dbReference type="NCBI Taxonomy" id="1802039"/>
    <lineage>
        <taxon>Bacteria</taxon>
        <taxon>Candidatus Roizmaniibacteriota</taxon>
    </lineage>
</organism>
<dbReference type="AlphaFoldDB" id="A0A1F7H2L5"/>
<dbReference type="GO" id="GO:0042802">
    <property type="term" value="F:identical protein binding"/>
    <property type="evidence" value="ECO:0007669"/>
    <property type="project" value="TreeGrafter"/>
</dbReference>
<dbReference type="InterPro" id="IPR015421">
    <property type="entry name" value="PyrdxlP-dep_Trfase_major"/>
</dbReference>
<dbReference type="Pfam" id="PF00202">
    <property type="entry name" value="Aminotran_3"/>
    <property type="match status" value="1"/>
</dbReference>
<comment type="caution">
    <text evidence="6">The sequence shown here is derived from an EMBL/GenBank/DDBJ whole genome shotgun (WGS) entry which is preliminary data.</text>
</comment>
<dbReference type="PANTHER" id="PTHR11986">
    <property type="entry name" value="AMINOTRANSFERASE CLASS III"/>
    <property type="match status" value="1"/>
</dbReference>
<dbReference type="FunFam" id="3.40.640.10:FF:000004">
    <property type="entry name" value="Acetylornithine aminotransferase"/>
    <property type="match status" value="1"/>
</dbReference>
<evidence type="ECO:0000256" key="4">
    <source>
        <dbReference type="ARBA" id="ARBA00022898"/>
    </source>
</evidence>
<comment type="cofactor">
    <cofactor evidence="1">
        <name>pyridoxal 5'-phosphate</name>
        <dbReference type="ChEBI" id="CHEBI:597326"/>
    </cofactor>
</comment>
<dbReference type="GO" id="GO:0030170">
    <property type="term" value="F:pyridoxal phosphate binding"/>
    <property type="evidence" value="ECO:0007669"/>
    <property type="project" value="InterPro"/>
</dbReference>
<evidence type="ECO:0008006" key="8">
    <source>
        <dbReference type="Google" id="ProtNLM"/>
    </source>
</evidence>
<gene>
    <name evidence="6" type="ORF">A3C25_03065</name>
</gene>
<dbReference type="Gene3D" id="3.40.640.10">
    <property type="entry name" value="Type I PLP-dependent aspartate aminotransferase-like (Major domain)"/>
    <property type="match status" value="1"/>
</dbReference>
<evidence type="ECO:0000256" key="3">
    <source>
        <dbReference type="ARBA" id="ARBA00022679"/>
    </source>
</evidence>
<evidence type="ECO:0000256" key="2">
    <source>
        <dbReference type="ARBA" id="ARBA00022576"/>
    </source>
</evidence>
<comment type="similarity">
    <text evidence="5">Belongs to the class-III pyridoxal-phosphate-dependent aminotransferase family.</text>
</comment>
<dbReference type="CDD" id="cd00610">
    <property type="entry name" value="OAT_like"/>
    <property type="match status" value="1"/>
</dbReference>
<dbReference type="InterPro" id="IPR015422">
    <property type="entry name" value="PyrdxlP-dep_Trfase_small"/>
</dbReference>
<evidence type="ECO:0000313" key="7">
    <source>
        <dbReference type="Proteomes" id="UP000177913"/>
    </source>
</evidence>
<sequence length="388" mass="42951">MKDYNFLQQKYILNTYPNRGLTLIKGEGVYLFATDGKKYLDMMSNYGVNIFGYKHPIITQSLISQTKKLTNLHGSFNNDIRALAAKQLIERCGNKFTQLYFANSGAEAIEAALKFIIVASGKKKIIACENSYHGKTLGALSVTYGEKYRKPFEPFSLDVTFIKFADPLSLEKAIDKNTAAFIVEPIQGEGGLNDPKKGYLEQIKKICVENNVILVFDEIQSGIGRTGKFLASLWDNVTPDILCLGKGLAGGLPIGVTLVNKSIAAKISKNIHTSSFGGNPLTCAGILATLKLLDEKRLDHIKLMGDYFFNKLASIKSNLIAGIRGKGLMLGIKIKNNERNKVLKLLQNESVLAIPSGDDVVRFLPPYIIQKEHIDEVVEKLEKVMRLL</sequence>
<evidence type="ECO:0000256" key="1">
    <source>
        <dbReference type="ARBA" id="ARBA00001933"/>
    </source>
</evidence>
<evidence type="ECO:0000313" key="6">
    <source>
        <dbReference type="EMBL" id="OGK25144.1"/>
    </source>
</evidence>
<dbReference type="InterPro" id="IPR049704">
    <property type="entry name" value="Aminotrans_3_PPA_site"/>
</dbReference>
<dbReference type="InterPro" id="IPR050103">
    <property type="entry name" value="Class-III_PLP-dep_AT"/>
</dbReference>
<proteinExistence type="inferred from homology"/>
<dbReference type="PANTHER" id="PTHR11986:SF79">
    <property type="entry name" value="ACETYLORNITHINE AMINOTRANSFERASE, MITOCHONDRIAL"/>
    <property type="match status" value="1"/>
</dbReference>
<dbReference type="SUPFAM" id="SSF53383">
    <property type="entry name" value="PLP-dependent transferases"/>
    <property type="match status" value="1"/>
</dbReference>
<dbReference type="InterPro" id="IPR015424">
    <property type="entry name" value="PyrdxlP-dep_Trfase"/>
</dbReference>
<dbReference type="EMBL" id="MFZO01000019">
    <property type="protein sequence ID" value="OGK25144.1"/>
    <property type="molecule type" value="Genomic_DNA"/>
</dbReference>
<dbReference type="PIRSF" id="PIRSF000521">
    <property type="entry name" value="Transaminase_4ab_Lys_Orn"/>
    <property type="match status" value="1"/>
</dbReference>
<protein>
    <recommendedName>
        <fullName evidence="8">Acetylornithine aminotransferase</fullName>
    </recommendedName>
</protein>
<keyword evidence="2" id="KW-0032">Aminotransferase</keyword>
<evidence type="ECO:0000256" key="5">
    <source>
        <dbReference type="RuleBase" id="RU003560"/>
    </source>
</evidence>
<dbReference type="InterPro" id="IPR005814">
    <property type="entry name" value="Aminotrans_3"/>
</dbReference>
<dbReference type="Proteomes" id="UP000177913">
    <property type="component" value="Unassembled WGS sequence"/>
</dbReference>
<keyword evidence="4 5" id="KW-0663">Pyridoxal phosphate</keyword>
<dbReference type="PROSITE" id="PS00600">
    <property type="entry name" value="AA_TRANSFER_CLASS_3"/>
    <property type="match status" value="1"/>
</dbReference>
<reference evidence="6 7" key="1">
    <citation type="journal article" date="2016" name="Nat. Commun.">
        <title>Thousands of microbial genomes shed light on interconnected biogeochemical processes in an aquifer system.</title>
        <authorList>
            <person name="Anantharaman K."/>
            <person name="Brown C.T."/>
            <person name="Hug L.A."/>
            <person name="Sharon I."/>
            <person name="Castelle C.J."/>
            <person name="Probst A.J."/>
            <person name="Thomas B.C."/>
            <person name="Singh A."/>
            <person name="Wilkins M.J."/>
            <person name="Karaoz U."/>
            <person name="Brodie E.L."/>
            <person name="Williams K.H."/>
            <person name="Hubbard S.S."/>
            <person name="Banfield J.F."/>
        </authorList>
    </citation>
    <scope>NUCLEOTIDE SEQUENCE [LARGE SCALE GENOMIC DNA]</scope>
</reference>
<dbReference type="Gene3D" id="3.90.1150.10">
    <property type="entry name" value="Aspartate Aminotransferase, domain 1"/>
    <property type="match status" value="1"/>
</dbReference>
<name>A0A1F7H2L5_9BACT</name>
<dbReference type="GO" id="GO:0008483">
    <property type="term" value="F:transaminase activity"/>
    <property type="evidence" value="ECO:0007669"/>
    <property type="project" value="UniProtKB-KW"/>
</dbReference>
<keyword evidence="3" id="KW-0808">Transferase</keyword>